<evidence type="ECO:0000259" key="2">
    <source>
        <dbReference type="Pfam" id="PF01266"/>
    </source>
</evidence>
<dbReference type="RefSeq" id="WP_250874015.1">
    <property type="nucleotide sequence ID" value="NZ_JALXFV010000005.1"/>
</dbReference>
<gene>
    <name evidence="3" type="ORF">ACFSBT_12295</name>
</gene>
<dbReference type="Gene3D" id="3.50.50.60">
    <property type="entry name" value="FAD/NAD(P)-binding domain"/>
    <property type="match status" value="1"/>
</dbReference>
<evidence type="ECO:0000313" key="4">
    <source>
        <dbReference type="Proteomes" id="UP001597187"/>
    </source>
</evidence>
<dbReference type="EC" id="1.-.-.-" evidence="3"/>
<keyword evidence="1 3" id="KW-0560">Oxidoreductase</keyword>
<sequence length="387" mass="41032">MNVVVVGGGIVGLASAYSLARAGADVTLCERGALGTESTARSAGGIRSQFSTAVNVELSLASREVWDSFEARFGVDMGYRRHGYLFLARSEATAEQFRENVAMQNDLGVDSEFLTPAEATEHCPELHAEQFVGATFNAADGYADPNLAVQGFAGAAREAGADIRTKTAVTDLHTDERAGKRVVTGVETEDGPLEAEFVVNAAGAWARRLAAMADVDLPIRPRRRQIAVVDPSTHLAEDVPLTIDLETGSYFRPEREGTALVGGHFGSTDPDVDTEGYSESMDIEWAATAVERAADAAGYFDGDSRIRRGWAGLYAVTPDHHPILEETMPGLVTAAGFSGHGFQHAPATGQLVAELCVDGATSLVDVDVLSSDRFDASDGHLTEQNVA</sequence>
<protein>
    <submittedName>
        <fullName evidence="3">NAD(P)/FAD-dependent oxidoreductase</fullName>
        <ecNumber evidence="3">1.-.-.-</ecNumber>
    </submittedName>
</protein>
<dbReference type="InterPro" id="IPR006076">
    <property type="entry name" value="FAD-dep_OxRdtase"/>
</dbReference>
<dbReference type="InterPro" id="IPR036188">
    <property type="entry name" value="FAD/NAD-bd_sf"/>
</dbReference>
<dbReference type="PANTHER" id="PTHR13847:SF287">
    <property type="entry name" value="FAD-DEPENDENT OXIDOREDUCTASE DOMAIN-CONTAINING PROTEIN 1"/>
    <property type="match status" value="1"/>
</dbReference>
<dbReference type="Gene3D" id="3.30.9.10">
    <property type="entry name" value="D-Amino Acid Oxidase, subunit A, domain 2"/>
    <property type="match status" value="1"/>
</dbReference>
<dbReference type="GO" id="GO:0016491">
    <property type="term" value="F:oxidoreductase activity"/>
    <property type="evidence" value="ECO:0007669"/>
    <property type="project" value="UniProtKB-KW"/>
</dbReference>
<reference evidence="3 4" key="1">
    <citation type="journal article" date="2019" name="Int. J. Syst. Evol. Microbiol.">
        <title>The Global Catalogue of Microorganisms (GCM) 10K type strain sequencing project: providing services to taxonomists for standard genome sequencing and annotation.</title>
        <authorList>
            <consortium name="The Broad Institute Genomics Platform"/>
            <consortium name="The Broad Institute Genome Sequencing Center for Infectious Disease"/>
            <person name="Wu L."/>
            <person name="Ma J."/>
        </authorList>
    </citation>
    <scope>NUCLEOTIDE SEQUENCE [LARGE SCALE GENOMIC DNA]</scope>
    <source>
        <strain evidence="3 4">CGMCC 1.12563</strain>
    </source>
</reference>
<accession>A0ABD6AW98</accession>
<dbReference type="AlphaFoldDB" id="A0ABD6AW98"/>
<evidence type="ECO:0000256" key="1">
    <source>
        <dbReference type="ARBA" id="ARBA00023002"/>
    </source>
</evidence>
<comment type="caution">
    <text evidence="3">The sequence shown here is derived from an EMBL/GenBank/DDBJ whole genome shotgun (WGS) entry which is preliminary data.</text>
</comment>
<dbReference type="Pfam" id="PF01266">
    <property type="entry name" value="DAO"/>
    <property type="match status" value="1"/>
</dbReference>
<dbReference type="EMBL" id="JBHUDC010000005">
    <property type="protein sequence ID" value="MFD1514061.1"/>
    <property type="molecule type" value="Genomic_DNA"/>
</dbReference>
<dbReference type="SUPFAM" id="SSF51905">
    <property type="entry name" value="FAD/NAD(P)-binding domain"/>
    <property type="match status" value="1"/>
</dbReference>
<organism evidence="3 4">
    <name type="scientific">Halomarina rubra</name>
    <dbReference type="NCBI Taxonomy" id="2071873"/>
    <lineage>
        <taxon>Archaea</taxon>
        <taxon>Methanobacteriati</taxon>
        <taxon>Methanobacteriota</taxon>
        <taxon>Stenosarchaea group</taxon>
        <taxon>Halobacteria</taxon>
        <taxon>Halobacteriales</taxon>
        <taxon>Natronomonadaceae</taxon>
        <taxon>Halomarina</taxon>
    </lineage>
</organism>
<name>A0ABD6AW98_9EURY</name>
<dbReference type="Proteomes" id="UP001597187">
    <property type="component" value="Unassembled WGS sequence"/>
</dbReference>
<dbReference type="PANTHER" id="PTHR13847">
    <property type="entry name" value="SARCOSINE DEHYDROGENASE-RELATED"/>
    <property type="match status" value="1"/>
</dbReference>
<feature type="domain" description="FAD dependent oxidoreductase" evidence="2">
    <location>
        <begin position="3"/>
        <end position="355"/>
    </location>
</feature>
<evidence type="ECO:0000313" key="3">
    <source>
        <dbReference type="EMBL" id="MFD1514061.1"/>
    </source>
</evidence>
<keyword evidence="4" id="KW-1185">Reference proteome</keyword>
<proteinExistence type="predicted"/>